<dbReference type="RefSeq" id="WP_155589536.1">
    <property type="nucleotide sequence ID" value="NZ_FAVB01000009.1"/>
</dbReference>
<dbReference type="AlphaFoldDB" id="A0A0S4SVD7"/>
<dbReference type="Proteomes" id="UP000052237">
    <property type="component" value="Unassembled WGS sequence"/>
</dbReference>
<keyword evidence="2" id="KW-1185">Reference proteome</keyword>
<comment type="caution">
    <text evidence="1">The sequence shown here is derived from an EMBL/GenBank/DDBJ whole genome shotgun (WGS) entry which is preliminary data.</text>
</comment>
<organism evidence="1 2">
    <name type="scientific">Campylobacter hyointestinalis subsp. hyointestinalis</name>
    <dbReference type="NCBI Taxonomy" id="91352"/>
    <lineage>
        <taxon>Bacteria</taxon>
        <taxon>Pseudomonadati</taxon>
        <taxon>Campylobacterota</taxon>
        <taxon>Epsilonproteobacteria</taxon>
        <taxon>Campylobacterales</taxon>
        <taxon>Campylobacteraceae</taxon>
        <taxon>Campylobacter</taxon>
    </lineage>
</organism>
<gene>
    <name evidence="1" type="ORF">ERS686654_02116</name>
</gene>
<name>A0A0S4SVD7_CAMHY</name>
<evidence type="ECO:0000313" key="2">
    <source>
        <dbReference type="Proteomes" id="UP000052237"/>
    </source>
</evidence>
<accession>A0A0S4SVD7</accession>
<proteinExistence type="predicted"/>
<reference evidence="1 2" key="1">
    <citation type="submission" date="2015-11" db="EMBL/GenBank/DDBJ databases">
        <authorList>
            <consortium name="Pathogen Informatics"/>
        </authorList>
    </citation>
    <scope>NUCLEOTIDE SEQUENCE [LARGE SCALE GENOMIC DNA]</scope>
    <source>
        <strain evidence="1 2">006A-0059</strain>
    </source>
</reference>
<evidence type="ECO:0000313" key="1">
    <source>
        <dbReference type="EMBL" id="CUU90450.1"/>
    </source>
</evidence>
<sequence>MSNATLTFGVDLSQFNTAFNKINKTTTTLSDALDKNIKTATTAIKNANHKKFQILKG</sequence>
<protein>
    <submittedName>
        <fullName evidence="1">Uncharacterized protein</fullName>
    </submittedName>
</protein>
<dbReference type="EMBL" id="FAVB01000009">
    <property type="protein sequence ID" value="CUU90450.1"/>
    <property type="molecule type" value="Genomic_DNA"/>
</dbReference>